<dbReference type="EMBL" id="BOPF01000018">
    <property type="protein sequence ID" value="GIJ47952.1"/>
    <property type="molecule type" value="Genomic_DNA"/>
</dbReference>
<dbReference type="Proteomes" id="UP000619260">
    <property type="component" value="Unassembled WGS sequence"/>
</dbReference>
<accession>A0A8J4DT69</accession>
<keyword evidence="2" id="KW-1185">Reference proteome</keyword>
<sequence length="48" mass="4742">MFALARCGRAAAAPAAVGAYLGAAYWFASSTSFANPAGTRTTASDLAS</sequence>
<organism evidence="1 2">
    <name type="scientific">Virgisporangium aliadipatigenens</name>
    <dbReference type="NCBI Taxonomy" id="741659"/>
    <lineage>
        <taxon>Bacteria</taxon>
        <taxon>Bacillati</taxon>
        <taxon>Actinomycetota</taxon>
        <taxon>Actinomycetes</taxon>
        <taxon>Micromonosporales</taxon>
        <taxon>Micromonosporaceae</taxon>
        <taxon>Virgisporangium</taxon>
    </lineage>
</organism>
<comment type="caution">
    <text evidence="1">The sequence shown here is derived from an EMBL/GenBank/DDBJ whole genome shotgun (WGS) entry which is preliminary data.</text>
</comment>
<protein>
    <submittedName>
        <fullName evidence="1">Uncharacterized protein</fullName>
    </submittedName>
</protein>
<proteinExistence type="predicted"/>
<name>A0A8J4DT69_9ACTN</name>
<reference evidence="1" key="1">
    <citation type="submission" date="2021-01" db="EMBL/GenBank/DDBJ databases">
        <title>Whole genome shotgun sequence of Virgisporangium aliadipatigenens NBRC 105644.</title>
        <authorList>
            <person name="Komaki H."/>
            <person name="Tamura T."/>
        </authorList>
    </citation>
    <scope>NUCLEOTIDE SEQUENCE</scope>
    <source>
        <strain evidence="1">NBRC 105644</strain>
    </source>
</reference>
<dbReference type="AlphaFoldDB" id="A0A8J4DT69"/>
<gene>
    <name evidence="1" type="ORF">Val02_48380</name>
</gene>
<evidence type="ECO:0000313" key="2">
    <source>
        <dbReference type="Proteomes" id="UP000619260"/>
    </source>
</evidence>
<evidence type="ECO:0000313" key="1">
    <source>
        <dbReference type="EMBL" id="GIJ47952.1"/>
    </source>
</evidence>